<reference evidence="2 3" key="1">
    <citation type="submission" date="2018-10" db="EMBL/GenBank/DDBJ databases">
        <title>Genome assembly for a Yunnan-Guizhou Plateau 3E fish, Anabarilius grahami (Regan), and its evolutionary and genetic applications.</title>
        <authorList>
            <person name="Jiang W."/>
        </authorList>
    </citation>
    <scope>NUCLEOTIDE SEQUENCE [LARGE SCALE GENOMIC DNA]</scope>
    <source>
        <strain evidence="2">AG-KIZ</strain>
        <tissue evidence="2">Muscle</tissue>
    </source>
</reference>
<accession>A0A3N0XII0</accession>
<organism evidence="2 3">
    <name type="scientific">Anabarilius grahami</name>
    <name type="common">Kanglang fish</name>
    <name type="synonym">Barilius grahami</name>
    <dbReference type="NCBI Taxonomy" id="495550"/>
    <lineage>
        <taxon>Eukaryota</taxon>
        <taxon>Metazoa</taxon>
        <taxon>Chordata</taxon>
        <taxon>Craniata</taxon>
        <taxon>Vertebrata</taxon>
        <taxon>Euteleostomi</taxon>
        <taxon>Actinopterygii</taxon>
        <taxon>Neopterygii</taxon>
        <taxon>Teleostei</taxon>
        <taxon>Ostariophysi</taxon>
        <taxon>Cypriniformes</taxon>
        <taxon>Xenocyprididae</taxon>
        <taxon>Xenocypridinae</taxon>
        <taxon>Xenocypridinae incertae sedis</taxon>
        <taxon>Anabarilius</taxon>
    </lineage>
</organism>
<keyword evidence="3" id="KW-1185">Reference proteome</keyword>
<protein>
    <submittedName>
        <fullName evidence="2">Uncharacterized protein</fullName>
    </submittedName>
</protein>
<comment type="caution">
    <text evidence="2">The sequence shown here is derived from an EMBL/GenBank/DDBJ whole genome shotgun (WGS) entry which is preliminary data.</text>
</comment>
<proteinExistence type="predicted"/>
<dbReference type="EMBL" id="RJVU01072388">
    <property type="protein sequence ID" value="ROI36411.1"/>
    <property type="molecule type" value="Genomic_DNA"/>
</dbReference>
<dbReference type="Proteomes" id="UP000281406">
    <property type="component" value="Unassembled WGS sequence"/>
</dbReference>
<evidence type="ECO:0000256" key="1">
    <source>
        <dbReference type="SAM" id="MobiDB-lite"/>
    </source>
</evidence>
<sequence length="98" mass="10826">MEALVGLDGRHDDYCGSDLSSLPKCTGTAFTNTQLGGEEWNGRRRETATPPKPSETPKSYQHRENVEVSYAVDIVNTVQASVFTSECQLSIGRRCSRM</sequence>
<dbReference type="AlphaFoldDB" id="A0A3N0XII0"/>
<feature type="region of interest" description="Disordered" evidence="1">
    <location>
        <begin position="33"/>
        <end position="62"/>
    </location>
</feature>
<evidence type="ECO:0000313" key="3">
    <source>
        <dbReference type="Proteomes" id="UP000281406"/>
    </source>
</evidence>
<gene>
    <name evidence="2" type="ORF">DPX16_11352</name>
</gene>
<name>A0A3N0XII0_ANAGA</name>
<evidence type="ECO:0000313" key="2">
    <source>
        <dbReference type="EMBL" id="ROI36411.1"/>
    </source>
</evidence>